<reference evidence="10" key="2">
    <citation type="submission" date="2015-01" db="EMBL/GenBank/DDBJ databases">
        <title>Evolutionary Origins and Diversification of the Mycorrhizal Mutualists.</title>
        <authorList>
            <consortium name="DOE Joint Genome Institute"/>
            <consortium name="Mycorrhizal Genomics Consortium"/>
            <person name="Kohler A."/>
            <person name="Kuo A."/>
            <person name="Nagy L.G."/>
            <person name="Floudas D."/>
            <person name="Copeland A."/>
            <person name="Barry K.W."/>
            <person name="Cichocki N."/>
            <person name="Veneault-Fourrey C."/>
            <person name="LaButti K."/>
            <person name="Lindquist E.A."/>
            <person name="Lipzen A."/>
            <person name="Lundell T."/>
            <person name="Morin E."/>
            <person name="Murat C."/>
            <person name="Riley R."/>
            <person name="Ohm R."/>
            <person name="Sun H."/>
            <person name="Tunlid A."/>
            <person name="Henrissat B."/>
            <person name="Grigoriev I.V."/>
            <person name="Hibbett D.S."/>
            <person name="Martin F."/>
        </authorList>
    </citation>
    <scope>NUCLEOTIDE SEQUENCE [LARGE SCALE GENOMIC DNA]</scope>
    <source>
        <strain evidence="10">h7</strain>
    </source>
</reference>
<dbReference type="PANTHER" id="PTHR10039">
    <property type="entry name" value="AMELOGENIN"/>
    <property type="match status" value="1"/>
</dbReference>
<evidence type="ECO:0000256" key="2">
    <source>
        <dbReference type="ARBA" id="ARBA00022737"/>
    </source>
</evidence>
<dbReference type="Gene3D" id="3.40.50.300">
    <property type="entry name" value="P-loop containing nucleotide triphosphate hydrolases"/>
    <property type="match status" value="1"/>
</dbReference>
<organism evidence="9 10">
    <name type="scientific">Hebeloma cylindrosporum</name>
    <dbReference type="NCBI Taxonomy" id="76867"/>
    <lineage>
        <taxon>Eukaryota</taxon>
        <taxon>Fungi</taxon>
        <taxon>Dikarya</taxon>
        <taxon>Basidiomycota</taxon>
        <taxon>Agaricomycotina</taxon>
        <taxon>Agaricomycetes</taxon>
        <taxon>Agaricomycetidae</taxon>
        <taxon>Agaricales</taxon>
        <taxon>Agaricineae</taxon>
        <taxon>Hymenogastraceae</taxon>
        <taxon>Hebeloma</taxon>
    </lineage>
</organism>
<evidence type="ECO:0000256" key="1">
    <source>
        <dbReference type="ARBA" id="ARBA00004123"/>
    </source>
</evidence>
<keyword evidence="3" id="KW-0805">Transcription regulation</keyword>
<keyword evidence="10" id="KW-1185">Reference proteome</keyword>
<dbReference type="PROSITE" id="PS51042">
    <property type="entry name" value="CUT"/>
    <property type="match status" value="1"/>
</dbReference>
<keyword evidence="2" id="KW-0677">Repeat</keyword>
<dbReference type="InterPro" id="IPR056884">
    <property type="entry name" value="NPHP3-like_N"/>
</dbReference>
<evidence type="ECO:0000256" key="3">
    <source>
        <dbReference type="ARBA" id="ARBA00023015"/>
    </source>
</evidence>
<proteinExistence type="predicted"/>
<keyword evidence="5" id="KW-0371">Homeobox</keyword>
<dbReference type="GO" id="GO:0005634">
    <property type="term" value="C:nucleus"/>
    <property type="evidence" value="ECO:0007669"/>
    <property type="project" value="UniProtKB-SubCell"/>
</dbReference>
<dbReference type="GO" id="GO:0003677">
    <property type="term" value="F:DNA binding"/>
    <property type="evidence" value="ECO:0007669"/>
    <property type="project" value="UniProtKB-KW"/>
</dbReference>
<evidence type="ECO:0000313" key="9">
    <source>
        <dbReference type="EMBL" id="KIM36450.1"/>
    </source>
</evidence>
<evidence type="ECO:0000256" key="4">
    <source>
        <dbReference type="ARBA" id="ARBA00023125"/>
    </source>
</evidence>
<keyword evidence="4" id="KW-0238">DNA-binding</keyword>
<accession>A0A0C3BIA5</accession>
<name>A0A0C3BIA5_HEBCY</name>
<dbReference type="Proteomes" id="UP000053424">
    <property type="component" value="Unassembled WGS sequence"/>
</dbReference>
<gene>
    <name evidence="9" type="ORF">M413DRAFT_78184</name>
</gene>
<dbReference type="SUPFAM" id="SSF52540">
    <property type="entry name" value="P-loop containing nucleoside triphosphate hydrolases"/>
    <property type="match status" value="1"/>
</dbReference>
<dbReference type="InterPro" id="IPR003350">
    <property type="entry name" value="CUT_dom"/>
</dbReference>
<dbReference type="Pfam" id="PF24883">
    <property type="entry name" value="NPHP3_N"/>
    <property type="match status" value="1"/>
</dbReference>
<sequence>MTGFEVLQCHVAQAAFHDSLERSDPPRCHPQTRRAILQKIMDWISDPDNVELFIWIFGPAGGGKTAIAQTIAELCAATGHLAASFFFSRTVAGMKDFNQFIPTLAYQLALHIPEIREDISLAIENDPAVFSRALATQMQVLILQPLNAAANDPSKKQTIEYRKRVIVLDGLDECGDGRSQREVLDVLSAQVRLMEVPIIFLITSRPEQQIRIAFSKPELDCQTLAIALDENLNPDDDIQVYLEDEFWEIKMHHPSGHKLPVRWPSEDDIRQIVRKSSGQFIYAATVMKFMDCHRQPLAKRLKIILGAAAPSNNDSPFAELDALYQQLFLAIDDLEGAMDLLTLLVLQERDSYYLTVDFSENLLAYDQGDVLAMLSDMHAFIHVPKPDDLYDAIRIHHASLPDFLFDRSRSGRFYIDSRTGHANITTHWIKFVQRPPLPDLGASFYRFVHCRDWNIPL</sequence>
<keyword evidence="7" id="KW-0539">Nucleus</keyword>
<evidence type="ECO:0000313" key="10">
    <source>
        <dbReference type="Proteomes" id="UP000053424"/>
    </source>
</evidence>
<evidence type="ECO:0000256" key="7">
    <source>
        <dbReference type="ARBA" id="ARBA00023242"/>
    </source>
</evidence>
<protein>
    <recommendedName>
        <fullName evidence="8">CUT domain-containing protein</fullName>
    </recommendedName>
</protein>
<reference evidence="9 10" key="1">
    <citation type="submission" date="2014-04" db="EMBL/GenBank/DDBJ databases">
        <authorList>
            <consortium name="DOE Joint Genome Institute"/>
            <person name="Kuo A."/>
            <person name="Gay G."/>
            <person name="Dore J."/>
            <person name="Kohler A."/>
            <person name="Nagy L.G."/>
            <person name="Floudas D."/>
            <person name="Copeland A."/>
            <person name="Barry K.W."/>
            <person name="Cichocki N."/>
            <person name="Veneault-Fourrey C."/>
            <person name="LaButti K."/>
            <person name="Lindquist E.A."/>
            <person name="Lipzen A."/>
            <person name="Lundell T."/>
            <person name="Morin E."/>
            <person name="Murat C."/>
            <person name="Sun H."/>
            <person name="Tunlid A."/>
            <person name="Henrissat B."/>
            <person name="Grigoriev I.V."/>
            <person name="Hibbett D.S."/>
            <person name="Martin F."/>
            <person name="Nordberg H.P."/>
            <person name="Cantor M.N."/>
            <person name="Hua S.X."/>
        </authorList>
    </citation>
    <scope>NUCLEOTIDE SEQUENCE [LARGE SCALE GENOMIC DNA]</scope>
    <source>
        <strain evidence="10">h7</strain>
    </source>
</reference>
<dbReference type="EMBL" id="KN831805">
    <property type="protein sequence ID" value="KIM36450.1"/>
    <property type="molecule type" value="Genomic_DNA"/>
</dbReference>
<dbReference type="STRING" id="686832.A0A0C3BIA5"/>
<dbReference type="AlphaFoldDB" id="A0A0C3BIA5"/>
<dbReference type="OrthoDB" id="4760524at2759"/>
<comment type="subcellular location">
    <subcellularLocation>
        <location evidence="1">Nucleus</location>
    </subcellularLocation>
</comment>
<evidence type="ECO:0000259" key="8">
    <source>
        <dbReference type="PROSITE" id="PS51042"/>
    </source>
</evidence>
<evidence type="ECO:0000256" key="6">
    <source>
        <dbReference type="ARBA" id="ARBA00023163"/>
    </source>
</evidence>
<dbReference type="InterPro" id="IPR027417">
    <property type="entry name" value="P-loop_NTPase"/>
</dbReference>
<feature type="domain" description="CUT" evidence="8">
    <location>
        <begin position="1"/>
        <end position="59"/>
    </location>
</feature>
<evidence type="ECO:0000256" key="5">
    <source>
        <dbReference type="ARBA" id="ARBA00023155"/>
    </source>
</evidence>
<dbReference type="HOGENOM" id="CLU_000288_6_10_1"/>
<keyword evidence="6" id="KW-0804">Transcription</keyword>